<evidence type="ECO:0008006" key="3">
    <source>
        <dbReference type="Google" id="ProtNLM"/>
    </source>
</evidence>
<dbReference type="STRING" id="1095629.A0A0C9XHD2"/>
<dbReference type="HOGENOM" id="CLU_013084_2_1_1"/>
<dbReference type="InterPro" id="IPR040521">
    <property type="entry name" value="KDZ"/>
</dbReference>
<sequence>MKGHLDSDARCYAAGETRQRGKLPTVAITIHILEVYRNASLQCPHLAINSFVKSLCDLHGTPFCPYLRKQFSICFDVYLCIRNCFEQHVQATLKRNDHGWRLRHACPCCTHKLTGETELVFSMLLTMDGNDSLKHIQRRKTVPLDPGDGDTPVIGEPNERKDKRSIGDGYYVTREQVDRWSWDLMLDDAEEFTPCEDRWKNMADKMNEKTKRMYNETGGFLSFCRHGFVLTIIDMVQSGELSKYSLATVEALLEAFGPDIGGGYDIGCSFHGHAHNRLCQLHYLATYVKGLGLEDLKGGERFFSKSNVLAASIHHASIFHRKQKIIEFAKHMDQNETYQNLSQFLVNNYKQALNILNDEAAFVKQMPDQNVADISVFQDWLAEEKTYLKGLCREPLQESLTMEYWQKLKAWQVLTPATIGSTWDTTQSEETVRRHAHEVEAKDLLTVQNLEVQISVLNRWGPADKEWKEAAVMVGRRRYQRCLDALKGLVVARMFELTKMNMSQTGYKLHKHIGNTLKACSIAVRTALQNYNIAAQALSPPRPPLLWDDVEYAFLTDFDLLSDTRSDVRLRVWAKPAACILMDQYFKMEQAKEEITCLNVEIPRLTTYIRDEEAFLLQQEELLLVTNLPLSCQLRLQRLKRLESAGIHRNLQEWDRNPQEWDWNPQESAGMGPESTGIHRNGTGIHRNPQEWDRNLLDSCGIRPE</sequence>
<proteinExistence type="predicted"/>
<keyword evidence="2" id="KW-1185">Reference proteome</keyword>
<reference evidence="1 2" key="1">
    <citation type="submission" date="2014-04" db="EMBL/GenBank/DDBJ databases">
        <authorList>
            <consortium name="DOE Joint Genome Institute"/>
            <person name="Kuo A."/>
            <person name="Kohler A."/>
            <person name="Nagy L.G."/>
            <person name="Floudas D."/>
            <person name="Copeland A."/>
            <person name="Barry K.W."/>
            <person name="Cichocki N."/>
            <person name="Veneault-Fourrey C."/>
            <person name="LaButti K."/>
            <person name="Lindquist E.A."/>
            <person name="Lipzen A."/>
            <person name="Lundell T."/>
            <person name="Morin E."/>
            <person name="Murat C."/>
            <person name="Sun H."/>
            <person name="Tunlid A."/>
            <person name="Henrissat B."/>
            <person name="Grigoriev I.V."/>
            <person name="Hibbett D.S."/>
            <person name="Martin F."/>
            <person name="Nordberg H.P."/>
            <person name="Cantor M.N."/>
            <person name="Hua S.X."/>
        </authorList>
    </citation>
    <scope>NUCLEOTIDE SEQUENCE [LARGE SCALE GENOMIC DNA]</scope>
    <source>
        <strain evidence="1 2">LaAM-08-1</strain>
    </source>
</reference>
<dbReference type="Pfam" id="PF18758">
    <property type="entry name" value="KDZ"/>
    <property type="match status" value="1"/>
</dbReference>
<organism evidence="1 2">
    <name type="scientific">Laccaria amethystina LaAM-08-1</name>
    <dbReference type="NCBI Taxonomy" id="1095629"/>
    <lineage>
        <taxon>Eukaryota</taxon>
        <taxon>Fungi</taxon>
        <taxon>Dikarya</taxon>
        <taxon>Basidiomycota</taxon>
        <taxon>Agaricomycotina</taxon>
        <taxon>Agaricomycetes</taxon>
        <taxon>Agaricomycetidae</taxon>
        <taxon>Agaricales</taxon>
        <taxon>Agaricineae</taxon>
        <taxon>Hydnangiaceae</taxon>
        <taxon>Laccaria</taxon>
    </lineage>
</organism>
<dbReference type="EMBL" id="KN838570">
    <property type="protein sequence ID" value="KIK04381.1"/>
    <property type="molecule type" value="Genomic_DNA"/>
</dbReference>
<dbReference type="PANTHER" id="PTHR33096">
    <property type="entry name" value="CXC2 DOMAIN-CONTAINING PROTEIN"/>
    <property type="match status" value="1"/>
</dbReference>
<reference evidence="2" key="2">
    <citation type="submission" date="2015-01" db="EMBL/GenBank/DDBJ databases">
        <title>Evolutionary Origins and Diversification of the Mycorrhizal Mutualists.</title>
        <authorList>
            <consortium name="DOE Joint Genome Institute"/>
            <consortium name="Mycorrhizal Genomics Consortium"/>
            <person name="Kohler A."/>
            <person name="Kuo A."/>
            <person name="Nagy L.G."/>
            <person name="Floudas D."/>
            <person name="Copeland A."/>
            <person name="Barry K.W."/>
            <person name="Cichocki N."/>
            <person name="Veneault-Fourrey C."/>
            <person name="LaButti K."/>
            <person name="Lindquist E.A."/>
            <person name="Lipzen A."/>
            <person name="Lundell T."/>
            <person name="Morin E."/>
            <person name="Murat C."/>
            <person name="Riley R."/>
            <person name="Ohm R."/>
            <person name="Sun H."/>
            <person name="Tunlid A."/>
            <person name="Henrissat B."/>
            <person name="Grigoriev I.V."/>
            <person name="Hibbett D.S."/>
            <person name="Martin F."/>
        </authorList>
    </citation>
    <scope>NUCLEOTIDE SEQUENCE [LARGE SCALE GENOMIC DNA]</scope>
    <source>
        <strain evidence="2">LaAM-08-1</strain>
    </source>
</reference>
<gene>
    <name evidence="1" type="ORF">K443DRAFT_130861</name>
</gene>
<evidence type="ECO:0000313" key="2">
    <source>
        <dbReference type="Proteomes" id="UP000054477"/>
    </source>
</evidence>
<evidence type="ECO:0000313" key="1">
    <source>
        <dbReference type="EMBL" id="KIK04381.1"/>
    </source>
</evidence>
<dbReference type="PANTHER" id="PTHR33096:SF1">
    <property type="entry name" value="CXC1-LIKE CYSTEINE CLUSTER ASSOCIATED WITH KDZ TRANSPOSASES DOMAIN-CONTAINING PROTEIN"/>
    <property type="match status" value="1"/>
</dbReference>
<dbReference type="OrthoDB" id="3035502at2759"/>
<name>A0A0C9XHD2_9AGAR</name>
<protein>
    <recommendedName>
        <fullName evidence="3">CxC2-like cysteine cluster KDZ transposase-associated domain-containing protein</fullName>
    </recommendedName>
</protein>
<dbReference type="AlphaFoldDB" id="A0A0C9XHD2"/>
<accession>A0A0C9XHD2</accession>
<dbReference type="Proteomes" id="UP000054477">
    <property type="component" value="Unassembled WGS sequence"/>
</dbReference>